<protein>
    <submittedName>
        <fullName evidence="6">DEKNAAC103708</fullName>
    </submittedName>
</protein>
<dbReference type="PANTHER" id="PTHR13097">
    <property type="entry name" value="TRANSCRIPTION INITIATION FACTOR IIE, ALPHA SUBUNIT"/>
    <property type="match status" value="1"/>
</dbReference>
<dbReference type="GO" id="GO:0005673">
    <property type="term" value="C:transcription factor TFIIE complex"/>
    <property type="evidence" value="ECO:0007669"/>
    <property type="project" value="TreeGrafter"/>
</dbReference>
<dbReference type="PROSITE" id="PS51344">
    <property type="entry name" value="HTH_TFE_IIE"/>
    <property type="match status" value="1"/>
</dbReference>
<dbReference type="Gene3D" id="3.30.40.10">
    <property type="entry name" value="Zinc/RING finger domain, C3HC4 (zinc finger)"/>
    <property type="match status" value="1"/>
</dbReference>
<organism evidence="6 7">
    <name type="scientific">Brettanomyces naardenensis</name>
    <name type="common">Yeast</name>
    <dbReference type="NCBI Taxonomy" id="13370"/>
    <lineage>
        <taxon>Eukaryota</taxon>
        <taxon>Fungi</taxon>
        <taxon>Dikarya</taxon>
        <taxon>Ascomycota</taxon>
        <taxon>Saccharomycotina</taxon>
        <taxon>Pichiomycetes</taxon>
        <taxon>Pichiales</taxon>
        <taxon>Pichiaceae</taxon>
        <taxon>Brettanomyces</taxon>
    </lineage>
</organism>
<reference evidence="6 7" key="1">
    <citation type="submission" date="2018-12" db="EMBL/GenBank/DDBJ databases">
        <authorList>
            <person name="Tiukova I."/>
            <person name="Dainat J."/>
        </authorList>
    </citation>
    <scope>NUCLEOTIDE SEQUENCE [LARGE SCALE GENOMIC DNA]</scope>
</reference>
<dbReference type="InterPro" id="IPR002853">
    <property type="entry name" value="TFIIE_asu"/>
</dbReference>
<dbReference type="AlphaFoldDB" id="A0A448YP27"/>
<comment type="similarity">
    <text evidence="1">Belongs to the TFIIE alpha subunit family.</text>
</comment>
<dbReference type="GO" id="GO:0006367">
    <property type="term" value="P:transcription initiation at RNA polymerase II promoter"/>
    <property type="evidence" value="ECO:0007669"/>
    <property type="project" value="InterPro"/>
</dbReference>
<dbReference type="EMBL" id="CAACVR010000023">
    <property type="protein sequence ID" value="VEU22608.1"/>
    <property type="molecule type" value="Genomic_DNA"/>
</dbReference>
<feature type="compositionally biased region" description="Acidic residues" evidence="4">
    <location>
        <begin position="525"/>
        <end position="549"/>
    </location>
</feature>
<dbReference type="InterPro" id="IPR039997">
    <property type="entry name" value="TFE"/>
</dbReference>
<feature type="compositionally biased region" description="Basic and acidic residues" evidence="4">
    <location>
        <begin position="500"/>
        <end position="523"/>
    </location>
</feature>
<feature type="compositionally biased region" description="Polar residues" evidence="4">
    <location>
        <begin position="333"/>
        <end position="343"/>
    </location>
</feature>
<feature type="compositionally biased region" description="Basic and acidic residues" evidence="4">
    <location>
        <begin position="311"/>
        <end position="322"/>
    </location>
</feature>
<keyword evidence="3" id="KW-0804">Transcription</keyword>
<gene>
    <name evidence="6" type="ORF">BRENAR_LOCUS3339</name>
</gene>
<evidence type="ECO:0000256" key="4">
    <source>
        <dbReference type="SAM" id="MobiDB-lite"/>
    </source>
</evidence>
<name>A0A448YP27_BRENA</name>
<dbReference type="Pfam" id="PF02002">
    <property type="entry name" value="TFIIE_alpha"/>
    <property type="match status" value="1"/>
</dbReference>
<dbReference type="STRING" id="13370.A0A448YP27"/>
<feature type="compositionally biased region" description="Basic and acidic residues" evidence="4">
    <location>
        <begin position="234"/>
        <end position="243"/>
    </location>
</feature>
<evidence type="ECO:0000259" key="5">
    <source>
        <dbReference type="PROSITE" id="PS51344"/>
    </source>
</evidence>
<dbReference type="PANTHER" id="PTHR13097:SF7">
    <property type="entry name" value="GENERAL TRANSCRIPTION FACTOR IIE SUBUNIT 1"/>
    <property type="match status" value="1"/>
</dbReference>
<dbReference type="FunCoup" id="A0A448YP27">
    <property type="interactions" value="138"/>
</dbReference>
<dbReference type="SUPFAM" id="SSF57783">
    <property type="entry name" value="Zinc beta-ribbon"/>
    <property type="match status" value="1"/>
</dbReference>
<keyword evidence="7" id="KW-1185">Reference proteome</keyword>
<feature type="compositionally biased region" description="Polar residues" evidence="4">
    <location>
        <begin position="367"/>
        <end position="378"/>
    </location>
</feature>
<feature type="region of interest" description="Disordered" evidence="4">
    <location>
        <begin position="301"/>
        <end position="549"/>
    </location>
</feature>
<dbReference type="InterPro" id="IPR013083">
    <property type="entry name" value="Znf_RING/FYVE/PHD"/>
</dbReference>
<evidence type="ECO:0000256" key="1">
    <source>
        <dbReference type="ARBA" id="ARBA00008947"/>
    </source>
</evidence>
<dbReference type="SMART" id="SM00531">
    <property type="entry name" value="TFIIE"/>
    <property type="match status" value="1"/>
</dbReference>
<evidence type="ECO:0000256" key="3">
    <source>
        <dbReference type="ARBA" id="ARBA00023163"/>
    </source>
</evidence>
<dbReference type="OrthoDB" id="361102at2759"/>
<feature type="compositionally biased region" description="Acidic residues" evidence="4">
    <location>
        <begin position="430"/>
        <end position="469"/>
    </location>
</feature>
<sequence length="549" mass="61912">MPSQRQIVEKEVHHLLRLVSRSFYPHQCVLILEALMFHSVLFEDDMLKLTCMHKKVFRSFCNKLVEDRLIVAFTQKEETGGIQGQQYRWISRTYYFIHHLEAIDAIKWKVHCLVKQVKDEIGQFNDPQGYVCPTCHSKYSLLDVPSLLSEDKMRFECSVCGDTLIEDNSGLEAQKGQEKLERLMAQLEPIIESLKSIDGMKVEDNNFESSLIKAVPATSASTAGYTVSNRSNSKKKDENDKSNAARRSQATVHVSITADDEELMRERQQREERNEKLRQNALPSWHRESAVGQGSLGVYREDTSETTNGVKLEEESTVKQEESAEIPIKQEFQEQNVTVTKESIQGVKEEKKTASSISEENPKILGSSETESSANNTKSEIKSEVPPSAGISVESANGSSGSGASGGSTTNEELDALTAYYAQLRRRQAEEEEAEEAEDDEEEYEDEDGEDDEFEAFEAAAEEEEQDSQVEEKAENSEVDEGNGDKEEKEEGEEEGPQSKTEDVNDKIDEDKDADKEKEKPVQDSDIDMDEDEIDDAIFDEMEEVSDAE</sequence>
<evidence type="ECO:0000256" key="2">
    <source>
        <dbReference type="ARBA" id="ARBA00023015"/>
    </source>
</evidence>
<feature type="domain" description="HTH TFE/IIEalpha-type" evidence="5">
    <location>
        <begin position="12"/>
        <end position="107"/>
    </location>
</feature>
<accession>A0A448YP27</accession>
<proteinExistence type="inferred from homology"/>
<evidence type="ECO:0000313" key="7">
    <source>
        <dbReference type="Proteomes" id="UP000290900"/>
    </source>
</evidence>
<dbReference type="InterPro" id="IPR024550">
    <property type="entry name" value="TFIIEa/SarR/Rpc3_HTH_dom"/>
</dbReference>
<dbReference type="InParanoid" id="A0A448YP27"/>
<keyword evidence="2" id="KW-0805">Transcription regulation</keyword>
<dbReference type="Proteomes" id="UP000290900">
    <property type="component" value="Unassembled WGS sequence"/>
</dbReference>
<dbReference type="InterPro" id="IPR017919">
    <property type="entry name" value="TFIIE/TFIIEa_HTH"/>
</dbReference>
<feature type="region of interest" description="Disordered" evidence="4">
    <location>
        <begin position="221"/>
        <end position="252"/>
    </location>
</feature>
<evidence type="ECO:0000313" key="6">
    <source>
        <dbReference type="EMBL" id="VEU22608.1"/>
    </source>
</evidence>